<protein>
    <submittedName>
        <fullName evidence="2">Uncharacterized protein</fullName>
    </submittedName>
</protein>
<name>W4LQY8_9BACT</name>
<comment type="caution">
    <text evidence="2">The sequence shown here is derived from an EMBL/GenBank/DDBJ whole genome shotgun (WGS) entry which is preliminary data.</text>
</comment>
<keyword evidence="1" id="KW-0812">Transmembrane</keyword>
<organism evidence="2 3">
    <name type="scientific">Candidatus Entotheonella gemina</name>
    <dbReference type="NCBI Taxonomy" id="1429439"/>
    <lineage>
        <taxon>Bacteria</taxon>
        <taxon>Pseudomonadati</taxon>
        <taxon>Nitrospinota/Tectimicrobiota group</taxon>
        <taxon>Candidatus Tectimicrobiota</taxon>
        <taxon>Candidatus Entotheonellia</taxon>
        <taxon>Candidatus Entotheonellales</taxon>
        <taxon>Candidatus Entotheonellaceae</taxon>
        <taxon>Candidatus Entotheonella</taxon>
    </lineage>
</organism>
<feature type="transmembrane region" description="Helical" evidence="1">
    <location>
        <begin position="113"/>
        <end position="130"/>
    </location>
</feature>
<sequence length="132" mass="14167">MSLRVIRWLIFNVALAVVPLVVSGLIRATRGQALSLYIMLANGELLLITVCMAGAAIGELLGIKERRYPKLELIAGGTCVVILVVTAIFFADISSAHTSSQQIDFAVIKWTSLVLYTSGFIASLSCIVIAEI</sequence>
<evidence type="ECO:0000313" key="3">
    <source>
        <dbReference type="Proteomes" id="UP000019140"/>
    </source>
</evidence>
<feature type="transmembrane region" description="Helical" evidence="1">
    <location>
        <begin position="9"/>
        <end position="28"/>
    </location>
</feature>
<evidence type="ECO:0000313" key="2">
    <source>
        <dbReference type="EMBL" id="ETX00161.1"/>
    </source>
</evidence>
<accession>W4LQY8</accession>
<dbReference type="HOGENOM" id="CLU_1913248_0_0_7"/>
<keyword evidence="3" id="KW-1185">Reference proteome</keyword>
<gene>
    <name evidence="2" type="ORF">ETSY2_39595</name>
</gene>
<feature type="transmembrane region" description="Helical" evidence="1">
    <location>
        <begin position="73"/>
        <end position="93"/>
    </location>
</feature>
<dbReference type="Proteomes" id="UP000019140">
    <property type="component" value="Unassembled WGS sequence"/>
</dbReference>
<evidence type="ECO:0000256" key="1">
    <source>
        <dbReference type="SAM" id="Phobius"/>
    </source>
</evidence>
<reference evidence="2 3" key="1">
    <citation type="journal article" date="2014" name="Nature">
        <title>An environmental bacterial taxon with a large and distinct metabolic repertoire.</title>
        <authorList>
            <person name="Wilson M.C."/>
            <person name="Mori T."/>
            <person name="Ruckert C."/>
            <person name="Uria A.R."/>
            <person name="Helf M.J."/>
            <person name="Takada K."/>
            <person name="Gernert C."/>
            <person name="Steffens U.A."/>
            <person name="Heycke N."/>
            <person name="Schmitt S."/>
            <person name="Rinke C."/>
            <person name="Helfrich E.J."/>
            <person name="Brachmann A.O."/>
            <person name="Gurgui C."/>
            <person name="Wakimoto T."/>
            <person name="Kracht M."/>
            <person name="Crusemann M."/>
            <person name="Hentschel U."/>
            <person name="Abe I."/>
            <person name="Matsunaga S."/>
            <person name="Kalinowski J."/>
            <person name="Takeyama H."/>
            <person name="Piel J."/>
        </authorList>
    </citation>
    <scope>NUCLEOTIDE SEQUENCE [LARGE SCALE GENOMIC DNA]</scope>
    <source>
        <strain evidence="3">TSY2</strain>
    </source>
</reference>
<keyword evidence="1" id="KW-0472">Membrane</keyword>
<dbReference type="AlphaFoldDB" id="W4LQY8"/>
<feature type="transmembrane region" description="Helical" evidence="1">
    <location>
        <begin position="34"/>
        <end position="61"/>
    </location>
</feature>
<dbReference type="EMBL" id="AZHX01001759">
    <property type="protein sequence ID" value="ETX00161.1"/>
    <property type="molecule type" value="Genomic_DNA"/>
</dbReference>
<keyword evidence="1" id="KW-1133">Transmembrane helix</keyword>
<proteinExistence type="predicted"/>